<dbReference type="InterPro" id="IPR055170">
    <property type="entry name" value="GFO_IDH_MocA-like_dom"/>
</dbReference>
<dbReference type="GO" id="GO:0000166">
    <property type="term" value="F:nucleotide binding"/>
    <property type="evidence" value="ECO:0007669"/>
    <property type="project" value="InterPro"/>
</dbReference>
<feature type="domain" description="Gfo/Idh/MocA-like oxidoreductase N-terminal" evidence="1">
    <location>
        <begin position="4"/>
        <end position="123"/>
    </location>
</feature>
<evidence type="ECO:0008006" key="5">
    <source>
        <dbReference type="Google" id="ProtNLM"/>
    </source>
</evidence>
<proteinExistence type="predicted"/>
<dbReference type="InterPro" id="IPR051450">
    <property type="entry name" value="Gfo/Idh/MocA_Oxidoreductases"/>
</dbReference>
<evidence type="ECO:0000313" key="3">
    <source>
        <dbReference type="EMBL" id="RAV20206.1"/>
    </source>
</evidence>
<sequence>MKTVKVGIIGLGSWGECHLEAFRSLPQAEVTAICDTRQDRLDELGDKYGVLHRYTQYEELLARPDIDLVSIVTYEKHHLEPTLFALRSGKHVFVEKPVSTSLLEAEEMARTAAEYNRHIIPGHLLRFDPKYAAIHQSIQTGEIGNPISMHLKRSRQKSLYATYRRTHTVYELMVHDLDLAIWYAGSRVKTVRAYGRGESPAEAPEVLWACLEFANGCLAMLHSNWMTPDEAGIAIADSAEVIGDKGTAHFETSLSGLQIWNAAGRQSPDTAIHAKLLNQTVGSLREQFMYICHCLAAGESPAYVSFEDAIHGVAVADAIVKSCRTGQEVQL</sequence>
<dbReference type="PANTHER" id="PTHR43377:SF1">
    <property type="entry name" value="BILIVERDIN REDUCTASE A"/>
    <property type="match status" value="1"/>
</dbReference>
<dbReference type="Proteomes" id="UP000250369">
    <property type="component" value="Unassembled WGS sequence"/>
</dbReference>
<dbReference type="InterPro" id="IPR036291">
    <property type="entry name" value="NAD(P)-bd_dom_sf"/>
</dbReference>
<dbReference type="InterPro" id="IPR000683">
    <property type="entry name" value="Gfo/Idh/MocA-like_OxRdtase_N"/>
</dbReference>
<dbReference type="Pfam" id="PF22725">
    <property type="entry name" value="GFO_IDH_MocA_C3"/>
    <property type="match status" value="1"/>
</dbReference>
<feature type="domain" description="GFO/IDH/MocA-like oxidoreductase" evidence="2">
    <location>
        <begin position="131"/>
        <end position="248"/>
    </location>
</feature>
<dbReference type="RefSeq" id="WP_113032103.1">
    <property type="nucleotide sequence ID" value="NZ_QMFB01000009.1"/>
</dbReference>
<evidence type="ECO:0000259" key="1">
    <source>
        <dbReference type="Pfam" id="PF01408"/>
    </source>
</evidence>
<comment type="caution">
    <text evidence="3">The sequence shown here is derived from an EMBL/GenBank/DDBJ whole genome shotgun (WGS) entry which is preliminary data.</text>
</comment>
<dbReference type="OrthoDB" id="9815825at2"/>
<dbReference type="AlphaFoldDB" id="A0A329MLN3"/>
<evidence type="ECO:0000259" key="2">
    <source>
        <dbReference type="Pfam" id="PF22725"/>
    </source>
</evidence>
<dbReference type="SUPFAM" id="SSF55347">
    <property type="entry name" value="Glyceraldehyde-3-phosphate dehydrogenase-like, C-terminal domain"/>
    <property type="match status" value="1"/>
</dbReference>
<dbReference type="EMBL" id="QMFB01000009">
    <property type="protein sequence ID" value="RAV20206.1"/>
    <property type="molecule type" value="Genomic_DNA"/>
</dbReference>
<name>A0A329MLN3_9BACL</name>
<gene>
    <name evidence="3" type="ORF">DQG23_17235</name>
</gene>
<dbReference type="PANTHER" id="PTHR43377">
    <property type="entry name" value="BILIVERDIN REDUCTASE A"/>
    <property type="match status" value="1"/>
</dbReference>
<evidence type="ECO:0000313" key="4">
    <source>
        <dbReference type="Proteomes" id="UP000250369"/>
    </source>
</evidence>
<dbReference type="Pfam" id="PF01408">
    <property type="entry name" value="GFO_IDH_MocA"/>
    <property type="match status" value="1"/>
</dbReference>
<reference evidence="3 4" key="1">
    <citation type="journal article" date="2009" name="Int. J. Syst. Evol. Microbiol.">
        <title>Paenibacillus contaminans sp. nov., isolated from a contaminated laboratory plate.</title>
        <authorList>
            <person name="Chou J.H."/>
            <person name="Lee J.H."/>
            <person name="Lin M.C."/>
            <person name="Chang P.S."/>
            <person name="Arun A.B."/>
            <person name="Young C.C."/>
            <person name="Chen W.M."/>
        </authorList>
    </citation>
    <scope>NUCLEOTIDE SEQUENCE [LARGE SCALE GENOMIC DNA]</scope>
    <source>
        <strain evidence="3 4">CKOBP-6</strain>
    </source>
</reference>
<dbReference type="SUPFAM" id="SSF51735">
    <property type="entry name" value="NAD(P)-binding Rossmann-fold domains"/>
    <property type="match status" value="1"/>
</dbReference>
<keyword evidence="4" id="KW-1185">Reference proteome</keyword>
<accession>A0A329MLN3</accession>
<dbReference type="Gene3D" id="3.30.360.10">
    <property type="entry name" value="Dihydrodipicolinate Reductase, domain 2"/>
    <property type="match status" value="1"/>
</dbReference>
<protein>
    <recommendedName>
        <fullName evidence="5">Gfo/Idh/MocA family oxidoreductase</fullName>
    </recommendedName>
</protein>
<dbReference type="Gene3D" id="3.40.50.720">
    <property type="entry name" value="NAD(P)-binding Rossmann-like Domain"/>
    <property type="match status" value="1"/>
</dbReference>
<organism evidence="3 4">
    <name type="scientific">Paenibacillus contaminans</name>
    <dbReference type="NCBI Taxonomy" id="450362"/>
    <lineage>
        <taxon>Bacteria</taxon>
        <taxon>Bacillati</taxon>
        <taxon>Bacillota</taxon>
        <taxon>Bacilli</taxon>
        <taxon>Bacillales</taxon>
        <taxon>Paenibacillaceae</taxon>
        <taxon>Paenibacillus</taxon>
    </lineage>
</organism>